<sequence length="316" mass="35075">MTAKRPVGLGHGIYLIDGYDLGFSGRTGTYVFAEEALTIIETGPSPSVQHILEGLNALGLSPEAIQYIIVTHIHLDHAGGAGILLEKCPHAQVVVHPRGARHLADPSRLIAGAKAIYQDQFDRLFDPIVPVPEDRLLVKNDGDTLVIGPERTLKFLDTPGHSRHHFSIYDPVSNGIFSGDTFGIRYPQMEEAGGQLYLPSTSPNHFDPAAMRHSIERMCSLDIERIYFGHYGMTTAVDEARQQVLHWLDVFVEEGKKAYANGQEPQVLAQSLLEQLLAHHKTIDIGQHTELYEILKLDMMVSSLGIFDYLAKQHQN</sequence>
<name>A0A8X8I6P5_CALTT</name>
<evidence type="ECO:0000259" key="1">
    <source>
        <dbReference type="SMART" id="SM00849"/>
    </source>
</evidence>
<feature type="domain" description="Metallo-beta-lactamase" evidence="1">
    <location>
        <begin position="25"/>
        <end position="230"/>
    </location>
</feature>
<accession>A0A8X8I6P5</accession>
<organism evidence="2 3">
    <name type="scientific">Caldalkalibacillus thermarum (strain TA2.A1)</name>
    <dbReference type="NCBI Taxonomy" id="986075"/>
    <lineage>
        <taxon>Bacteria</taxon>
        <taxon>Bacillati</taxon>
        <taxon>Bacillota</taxon>
        <taxon>Bacilli</taxon>
        <taxon>Bacillales</taxon>
        <taxon>Bacillaceae</taxon>
        <taxon>Caldalkalibacillus</taxon>
    </lineage>
</organism>
<dbReference type="PANTHER" id="PTHR42951">
    <property type="entry name" value="METALLO-BETA-LACTAMASE DOMAIN-CONTAINING"/>
    <property type="match status" value="1"/>
</dbReference>
<dbReference type="Proteomes" id="UP000825179">
    <property type="component" value="Chromosome"/>
</dbReference>
<dbReference type="InterPro" id="IPR001279">
    <property type="entry name" value="Metallo-B-lactamas"/>
</dbReference>
<dbReference type="Gene3D" id="3.60.15.10">
    <property type="entry name" value="Ribonuclease Z/Hydroxyacylglutathione hydrolase-like"/>
    <property type="match status" value="1"/>
</dbReference>
<proteinExistence type="predicted"/>
<reference evidence="2 3" key="1">
    <citation type="journal article" date="2020" name="Extremophiles">
        <title>Genomic analysis of Caldalkalibacillus thermarum TA2.A1 reveals aerobic alkaliphilic metabolism and evolutionary hallmarks linking alkaliphilic bacteria and plant life.</title>
        <authorList>
            <person name="de Jong S.I."/>
            <person name="van den Broek M.A."/>
            <person name="Merkel A.Y."/>
            <person name="de la Torre Cortes P."/>
            <person name="Kalamorz F."/>
            <person name="Cook G.M."/>
            <person name="van Loosdrecht M.C.M."/>
            <person name="McMillan D.G.G."/>
        </authorList>
    </citation>
    <scope>NUCLEOTIDE SEQUENCE [LARGE SCALE GENOMIC DNA]</scope>
    <source>
        <strain evidence="2 3">TA2.A1</strain>
    </source>
</reference>
<evidence type="ECO:0000313" key="3">
    <source>
        <dbReference type="Proteomes" id="UP000825179"/>
    </source>
</evidence>
<dbReference type="EMBL" id="CP082237">
    <property type="protein sequence ID" value="QZT35016.1"/>
    <property type="molecule type" value="Genomic_DNA"/>
</dbReference>
<dbReference type="CDD" id="cd07726">
    <property type="entry name" value="ST1585-like_MBL-fold"/>
    <property type="match status" value="1"/>
</dbReference>
<keyword evidence="3" id="KW-1185">Reference proteome</keyword>
<dbReference type="SMART" id="SM00849">
    <property type="entry name" value="Lactamase_B"/>
    <property type="match status" value="1"/>
</dbReference>
<dbReference type="RefSeq" id="WP_222823136.1">
    <property type="nucleotide sequence ID" value="NZ_CP082237.1"/>
</dbReference>
<gene>
    <name evidence="2" type="ORF">HUR95_07240</name>
</gene>
<protein>
    <submittedName>
        <fullName evidence="2">MBL fold metallo-hydrolase</fullName>
    </submittedName>
</protein>
<dbReference type="SUPFAM" id="SSF56281">
    <property type="entry name" value="Metallo-hydrolase/oxidoreductase"/>
    <property type="match status" value="1"/>
</dbReference>
<dbReference type="InterPro" id="IPR050855">
    <property type="entry name" value="NDM-1-like"/>
</dbReference>
<dbReference type="PANTHER" id="PTHR42951:SF22">
    <property type="entry name" value="METALLO BETA-LACTAMASE SUPERFAMILY LIPOPROTEIN"/>
    <property type="match status" value="1"/>
</dbReference>
<dbReference type="Pfam" id="PF00753">
    <property type="entry name" value="Lactamase_B"/>
    <property type="match status" value="1"/>
</dbReference>
<evidence type="ECO:0000313" key="2">
    <source>
        <dbReference type="EMBL" id="QZT35016.1"/>
    </source>
</evidence>
<dbReference type="KEGG" id="cthu:HUR95_07240"/>
<dbReference type="AlphaFoldDB" id="A0A8X8I6P5"/>
<dbReference type="InterPro" id="IPR037482">
    <property type="entry name" value="ST1585_MBL-fold"/>
</dbReference>
<dbReference type="InterPro" id="IPR036866">
    <property type="entry name" value="RibonucZ/Hydroxyglut_hydro"/>
</dbReference>